<reference evidence="1 2" key="1">
    <citation type="submission" date="2016-10" db="EMBL/GenBank/DDBJ databases">
        <authorList>
            <person name="de Groot N.N."/>
        </authorList>
    </citation>
    <scope>NUCLEOTIDE SEQUENCE [LARGE SCALE GENOMIC DNA]</scope>
    <source>
        <strain evidence="1 2">DSM 21228</strain>
    </source>
</reference>
<dbReference type="Pfam" id="PF14384">
    <property type="entry name" value="BrnA_antitoxin"/>
    <property type="match status" value="1"/>
</dbReference>
<keyword evidence="2" id="KW-1185">Reference proteome</keyword>
<gene>
    <name evidence="1" type="ORF">SAMN05660964_00120</name>
</gene>
<dbReference type="InterPro" id="IPR025528">
    <property type="entry name" value="BrnA_antitoxin"/>
</dbReference>
<sequence>MPKLKVGTMFPNDAEDAQIRAGIAADPNTYEVTSAEDWARMRPMGRPKAVSPKVSVTIRYSAEVVEFFKASGDGWQTRMDAVLREYVTQHKAA</sequence>
<evidence type="ECO:0000313" key="2">
    <source>
        <dbReference type="Proteomes" id="UP000199397"/>
    </source>
</evidence>
<dbReference type="EMBL" id="FNQP01000001">
    <property type="protein sequence ID" value="SDZ74862.1"/>
    <property type="molecule type" value="Genomic_DNA"/>
</dbReference>
<protein>
    <submittedName>
        <fullName evidence="1">Uncharacterized conserved protein, DUF4415 family</fullName>
    </submittedName>
</protein>
<evidence type="ECO:0000313" key="1">
    <source>
        <dbReference type="EMBL" id="SDZ74862.1"/>
    </source>
</evidence>
<dbReference type="RefSeq" id="WP_093064330.1">
    <property type="nucleotide sequence ID" value="NZ_FNQP01000001.1"/>
</dbReference>
<dbReference type="OrthoDB" id="9796641at2"/>
<proteinExistence type="predicted"/>
<dbReference type="AlphaFoldDB" id="A0A1H3VL80"/>
<dbReference type="Proteomes" id="UP000199397">
    <property type="component" value="Unassembled WGS sequence"/>
</dbReference>
<accession>A0A1H3VL80</accession>
<name>A0A1H3VL80_9GAMM</name>
<dbReference type="STRING" id="525918.SAMN05660964_00120"/>
<organism evidence="1 2">
    <name type="scientific">Thiothrix caldifontis</name>
    <dbReference type="NCBI Taxonomy" id="525918"/>
    <lineage>
        <taxon>Bacteria</taxon>
        <taxon>Pseudomonadati</taxon>
        <taxon>Pseudomonadota</taxon>
        <taxon>Gammaproteobacteria</taxon>
        <taxon>Thiotrichales</taxon>
        <taxon>Thiotrichaceae</taxon>
        <taxon>Thiothrix</taxon>
    </lineage>
</organism>